<dbReference type="InterPro" id="IPR032675">
    <property type="entry name" value="LRR_dom_sf"/>
</dbReference>
<dbReference type="FunFam" id="3.80.10.10:FF:000095">
    <property type="entry name" value="LRR receptor-like serine/threonine-protein kinase GSO1"/>
    <property type="match status" value="1"/>
</dbReference>
<dbReference type="InterPro" id="IPR001611">
    <property type="entry name" value="Leu-rich_rpt"/>
</dbReference>
<dbReference type="PRINTS" id="PR00019">
    <property type="entry name" value="LEURICHRPT"/>
</dbReference>
<dbReference type="SUPFAM" id="SSF52075">
    <property type="entry name" value="Outer arm dynein light chain 1"/>
    <property type="match status" value="1"/>
</dbReference>
<feature type="signal peptide" evidence="13">
    <location>
        <begin position="1"/>
        <end position="19"/>
    </location>
</feature>
<comment type="subcellular location">
    <subcellularLocation>
        <location evidence="1">Cell membrane</location>
        <topology evidence="1">Single-pass type I membrane protein</topology>
    </subcellularLocation>
</comment>
<evidence type="ECO:0000256" key="8">
    <source>
        <dbReference type="ARBA" id="ARBA00022989"/>
    </source>
</evidence>
<evidence type="ECO:0000256" key="2">
    <source>
        <dbReference type="ARBA" id="ARBA00009592"/>
    </source>
</evidence>
<dbReference type="SMART" id="SM00369">
    <property type="entry name" value="LRR_TYP"/>
    <property type="match status" value="11"/>
</dbReference>
<name>A0A2Z6P9G8_TRISU</name>
<dbReference type="AlphaFoldDB" id="A0A2Z6P9G8"/>
<evidence type="ECO:0000256" key="7">
    <source>
        <dbReference type="ARBA" id="ARBA00022737"/>
    </source>
</evidence>
<evidence type="ECO:0000256" key="11">
    <source>
        <dbReference type="ARBA" id="ARBA00023180"/>
    </source>
</evidence>
<keyword evidence="16" id="KW-1185">Reference proteome</keyword>
<evidence type="ECO:0000256" key="3">
    <source>
        <dbReference type="ARBA" id="ARBA00022475"/>
    </source>
</evidence>
<organism evidence="15 16">
    <name type="scientific">Trifolium subterraneum</name>
    <name type="common">Subterranean clover</name>
    <dbReference type="NCBI Taxonomy" id="3900"/>
    <lineage>
        <taxon>Eukaryota</taxon>
        <taxon>Viridiplantae</taxon>
        <taxon>Streptophyta</taxon>
        <taxon>Embryophyta</taxon>
        <taxon>Tracheophyta</taxon>
        <taxon>Spermatophyta</taxon>
        <taxon>Magnoliopsida</taxon>
        <taxon>eudicotyledons</taxon>
        <taxon>Gunneridae</taxon>
        <taxon>Pentapetalae</taxon>
        <taxon>rosids</taxon>
        <taxon>fabids</taxon>
        <taxon>Fabales</taxon>
        <taxon>Fabaceae</taxon>
        <taxon>Papilionoideae</taxon>
        <taxon>50 kb inversion clade</taxon>
        <taxon>NPAAA clade</taxon>
        <taxon>Hologalegina</taxon>
        <taxon>IRL clade</taxon>
        <taxon>Trifolieae</taxon>
        <taxon>Trifolium</taxon>
    </lineage>
</organism>
<keyword evidence="4" id="KW-0433">Leucine-rich repeat</keyword>
<dbReference type="InterPro" id="IPR046956">
    <property type="entry name" value="RLP23-like"/>
</dbReference>
<protein>
    <recommendedName>
        <fullName evidence="14">Leucine-rich repeat-containing N-terminal plant-type domain-containing protein</fullName>
    </recommendedName>
</protein>
<accession>A0A2Z6P9G8</accession>
<dbReference type="Pfam" id="PF00560">
    <property type="entry name" value="LRR_1"/>
    <property type="match status" value="10"/>
</dbReference>
<dbReference type="PANTHER" id="PTHR48061:SF2">
    <property type="entry name" value="RECEPTOR LIKE PROTEIN 30-LIKE"/>
    <property type="match status" value="1"/>
</dbReference>
<keyword evidence="9 12" id="KW-0472">Membrane</keyword>
<proteinExistence type="inferred from homology"/>
<evidence type="ECO:0000256" key="4">
    <source>
        <dbReference type="ARBA" id="ARBA00022614"/>
    </source>
</evidence>
<feature type="transmembrane region" description="Helical" evidence="12">
    <location>
        <begin position="1049"/>
        <end position="1069"/>
    </location>
</feature>
<dbReference type="PROSITE" id="PS51450">
    <property type="entry name" value="LRR"/>
    <property type="match status" value="1"/>
</dbReference>
<dbReference type="Pfam" id="PF13855">
    <property type="entry name" value="LRR_8"/>
    <property type="match status" value="2"/>
</dbReference>
<dbReference type="FunFam" id="3.80.10.10:FF:000041">
    <property type="entry name" value="LRR receptor-like serine/threonine-protein kinase ERECTA"/>
    <property type="match status" value="1"/>
</dbReference>
<comment type="similarity">
    <text evidence="2">Belongs to the RLP family.</text>
</comment>
<gene>
    <name evidence="15" type="ORF">TSUD_263590</name>
</gene>
<keyword evidence="6 13" id="KW-0732">Signal</keyword>
<evidence type="ECO:0000256" key="10">
    <source>
        <dbReference type="ARBA" id="ARBA00023170"/>
    </source>
</evidence>
<dbReference type="PANTHER" id="PTHR48061">
    <property type="entry name" value="LEUCINE-RICH REPEAT RECEPTOR PROTEIN KINASE EMS1-LIKE-RELATED"/>
    <property type="match status" value="1"/>
</dbReference>
<dbReference type="Proteomes" id="UP000242715">
    <property type="component" value="Unassembled WGS sequence"/>
</dbReference>
<reference evidence="16" key="1">
    <citation type="journal article" date="2017" name="Front. Plant Sci.">
        <title>Climate Clever Clovers: New Paradigm to Reduce the Environmental Footprint of Ruminants by Breeding Low Methanogenic Forages Utilizing Haplotype Variation.</title>
        <authorList>
            <person name="Kaur P."/>
            <person name="Appels R."/>
            <person name="Bayer P.E."/>
            <person name="Keeble-Gagnere G."/>
            <person name="Wang J."/>
            <person name="Hirakawa H."/>
            <person name="Shirasawa K."/>
            <person name="Vercoe P."/>
            <person name="Stefanova K."/>
            <person name="Durmic Z."/>
            <person name="Nichols P."/>
            <person name="Revell C."/>
            <person name="Isobe S.N."/>
            <person name="Edwards D."/>
            <person name="Erskine W."/>
        </authorList>
    </citation>
    <scope>NUCLEOTIDE SEQUENCE [LARGE SCALE GENOMIC DNA]</scope>
    <source>
        <strain evidence="16">cv. Daliak</strain>
    </source>
</reference>
<evidence type="ECO:0000259" key="14">
    <source>
        <dbReference type="Pfam" id="PF08263"/>
    </source>
</evidence>
<dbReference type="EMBL" id="DF973822">
    <property type="protein sequence ID" value="GAU40709.1"/>
    <property type="molecule type" value="Genomic_DNA"/>
</dbReference>
<feature type="chain" id="PRO_5016446923" description="Leucine-rich repeat-containing N-terminal plant-type domain-containing protein" evidence="13">
    <location>
        <begin position="20"/>
        <end position="1111"/>
    </location>
</feature>
<evidence type="ECO:0000256" key="5">
    <source>
        <dbReference type="ARBA" id="ARBA00022692"/>
    </source>
</evidence>
<dbReference type="FunFam" id="3.80.10.10:FF:000111">
    <property type="entry name" value="LRR receptor-like serine/threonine-protein kinase ERECTA"/>
    <property type="match status" value="1"/>
</dbReference>
<keyword evidence="7" id="KW-0677">Repeat</keyword>
<keyword evidence="11" id="KW-0325">Glycoprotein</keyword>
<evidence type="ECO:0000256" key="12">
    <source>
        <dbReference type="SAM" id="Phobius"/>
    </source>
</evidence>
<evidence type="ECO:0000256" key="9">
    <source>
        <dbReference type="ARBA" id="ARBA00023136"/>
    </source>
</evidence>
<keyword evidence="5 12" id="KW-0812">Transmembrane</keyword>
<dbReference type="OrthoDB" id="1394818at2759"/>
<evidence type="ECO:0000256" key="6">
    <source>
        <dbReference type="ARBA" id="ARBA00022729"/>
    </source>
</evidence>
<keyword evidence="3" id="KW-1003">Cell membrane</keyword>
<dbReference type="Gene3D" id="3.80.10.10">
    <property type="entry name" value="Ribonuclease Inhibitor"/>
    <property type="match status" value="5"/>
</dbReference>
<dbReference type="InterPro" id="IPR013210">
    <property type="entry name" value="LRR_N_plant-typ"/>
</dbReference>
<evidence type="ECO:0000313" key="16">
    <source>
        <dbReference type="Proteomes" id="UP000242715"/>
    </source>
</evidence>
<dbReference type="SUPFAM" id="SSF52047">
    <property type="entry name" value="RNI-like"/>
    <property type="match status" value="1"/>
</dbReference>
<sequence length="1111" mass="124668">MKAHVIFWFFLIPFSLIHFSTNNCLVNAYCLGHERSLLLHLKNNLIFNPEKSSKLVHWNQSDDDCCQWHGITCKDGHVTALDLSHESISEGLNDSTALFNLQSLQSLNLAFNDFRSMIPQELHKLQNLRYLNLSNAGFEGQVPKEISQLTKLVTLDLSSTFTSHHSLKLEKPNIAMLVQNFTDITELYLDGVAILASGEEWGHALSSLKGLRVLSMTSCNLSGPIDSSLAKLHSLSVLKLSHNKLSSIVPSSFANFSNLIVLQLSSCGLNGYFPTGIFQLQTLKLLDISDNQYLHGSLPNFPPFASLHYLNLRNTNFLGPTPNTISNLKQLSTIDISYCQFNGTLPSSMSELVQLVYLDMSSNNLTGQLPSFNASKNLTYLSLFLNHLSGDLPSNHFDGLTNLVSIDLGFNSFTGNVPSSLLKLPCLRELKLPYNQLSGILSEFDNTSLPVLEMLDFTSNNLHGLIPLSVFNLRTLRFISLSSNNFSGTIKLDVIQRLSNLTVLGLSYNHLLVDVKFKDHHDMSSFPNLRILRLEFCKLLGIPSFLRNQSTIFSLHLSNNQIEGLIPNWIWHLDSLMNLNLSHNFFTDMEGSFSNISSNIFVIDLSFNQLQGPISFIPKYANYLDYSSNRFSSTIPPDIGNQLAYIQILFLSNNSFHGKIHESFCNATSLSLLDLSHNNFVGMIPKCFAALSSSLKMLNFAGNNLRGHIANFIFPNSCALRFLDLSDNLLGSTIPKSLVNCQNLEVLNLGKNALTGKFPCFLSKISTLRIMALRSNKFHGSIGCPNNTGDWKMLHIADLASNNFKGTLSTALLNSWKAMMRDGAMLGPEFGHLFFEIVNYHPMSLKDALPSFRSKYLATKMVKIVANVSRSFLDQAYVDGNSISVDRGRYQDSVMIVNKGQKMKLVKIQKAFTYVDMSNNYLEGQIPDELMQFKALNALNLSHNSFLGHIPSSVGNLKNLESMDLSNNSLNGEIPQELSSLYFLEYLNLSFNHLVGKIPLGTQIQSFDADSFKGNEGLCGSPLTNLCEPPPSAYETPHFHNESLMECSFLSIELGFIFGFGVFVLPIVFQKKLRLWHSKHVDEMLYKFIPQLDFVYEQHQGKWYRSLRWRY</sequence>
<dbReference type="InterPro" id="IPR003591">
    <property type="entry name" value="Leu-rich_rpt_typical-subtyp"/>
</dbReference>
<evidence type="ECO:0000313" key="15">
    <source>
        <dbReference type="EMBL" id="GAU40709.1"/>
    </source>
</evidence>
<dbReference type="SUPFAM" id="SSF52058">
    <property type="entry name" value="L domain-like"/>
    <property type="match status" value="2"/>
</dbReference>
<feature type="domain" description="Leucine-rich repeat-containing N-terminal plant-type" evidence="14">
    <location>
        <begin position="33"/>
        <end position="73"/>
    </location>
</feature>
<evidence type="ECO:0000256" key="13">
    <source>
        <dbReference type="SAM" id="SignalP"/>
    </source>
</evidence>
<dbReference type="GO" id="GO:0005886">
    <property type="term" value="C:plasma membrane"/>
    <property type="evidence" value="ECO:0007669"/>
    <property type="project" value="UniProtKB-SubCell"/>
</dbReference>
<evidence type="ECO:0000256" key="1">
    <source>
        <dbReference type="ARBA" id="ARBA00004251"/>
    </source>
</evidence>
<dbReference type="Pfam" id="PF08263">
    <property type="entry name" value="LRRNT_2"/>
    <property type="match status" value="1"/>
</dbReference>
<keyword evidence="10" id="KW-0675">Receptor</keyword>
<keyword evidence="8 12" id="KW-1133">Transmembrane helix</keyword>